<sequence length="357" mass="37713">MKSAFYDKSLRVQVRDVPVPVPGPGHILIRTVVSGTNPKDWKQPQIWAPEAEPFNHGDDIAGYVEAVGEGVLGFRPGDRVAAFHELRAPHGSFAEYSVARAKSTFHLPAHTSFEEAATIPLAAMTASLGLYQRLGLPLPWKPATTRLPFIVYGGASAVGAYAIKLAVLSNIHPIVAVAGNGVSFAESLLDKSKGDTVIDYRKGNDHVVEGLRTAAGSDVRFAFDAVSEKESIANLDRVLAKGGQIATVLTPDMVVGGREDSGHTKILFTLVATVHSDVPEEAQSAGQKLGDSEFGAMFFPLLGRGLAEGWFTGHPFEVVDGGLDGLEAALGLLQGGKLSAKKAVLRIGDTNGVETKG</sequence>
<evidence type="ECO:0000313" key="2">
    <source>
        <dbReference type="Proteomes" id="UP001065298"/>
    </source>
</evidence>
<accession>A0ACC0QBF2</accession>
<evidence type="ECO:0000313" key="1">
    <source>
        <dbReference type="EMBL" id="KAI8649236.1"/>
    </source>
</evidence>
<protein>
    <submittedName>
        <fullName evidence="1">PKS-ER domain-containing protein</fullName>
    </submittedName>
</protein>
<name>A0ACC0QBF2_9HYPO</name>
<dbReference type="Proteomes" id="UP001065298">
    <property type="component" value="Chromosome 13"/>
</dbReference>
<keyword evidence="2" id="KW-1185">Reference proteome</keyword>
<dbReference type="EMBL" id="CM046515">
    <property type="protein sequence ID" value="KAI8649236.1"/>
    <property type="molecule type" value="Genomic_DNA"/>
</dbReference>
<proteinExistence type="predicted"/>
<reference evidence="1" key="1">
    <citation type="submission" date="2022-06" db="EMBL/GenBank/DDBJ databases">
        <title>Fusarium solani species complex genomes reveal bases of compartmentalisation and animal pathogenesis.</title>
        <authorList>
            <person name="Tsai I.J."/>
        </authorList>
    </citation>
    <scope>NUCLEOTIDE SEQUENCE</scope>
    <source>
        <strain evidence="1">Fu6.1</strain>
    </source>
</reference>
<organism evidence="1 2">
    <name type="scientific">Fusarium keratoplasticum</name>
    <dbReference type="NCBI Taxonomy" id="1328300"/>
    <lineage>
        <taxon>Eukaryota</taxon>
        <taxon>Fungi</taxon>
        <taxon>Dikarya</taxon>
        <taxon>Ascomycota</taxon>
        <taxon>Pezizomycotina</taxon>
        <taxon>Sordariomycetes</taxon>
        <taxon>Hypocreomycetidae</taxon>
        <taxon>Hypocreales</taxon>
        <taxon>Nectriaceae</taxon>
        <taxon>Fusarium</taxon>
        <taxon>Fusarium solani species complex</taxon>
    </lineage>
</organism>
<comment type="caution">
    <text evidence="1">The sequence shown here is derived from an EMBL/GenBank/DDBJ whole genome shotgun (WGS) entry which is preliminary data.</text>
</comment>
<gene>
    <name evidence="1" type="ORF">NCS57_01460100</name>
</gene>